<sequence>MEKTLSSALTALVFGILLLGLSGTAKATILNFDDTSYQGAYYTELEDDYGGFTWSSNVGVYFGPGCGFGYNAGTVSGDYALVNLFASDVSLGNGLFDWVGAWFTEPHGESEPTLKIFGWENNILKYASEIDLVYASPVWFEANWFGIDAVTFDADETEWFVMDDFTFTESAPVPEPGTLLLLGGGLVGLAWYRRTRKEA</sequence>
<keyword evidence="1" id="KW-0732">Signal</keyword>
<dbReference type="NCBIfam" id="TIGR02595">
    <property type="entry name" value="PEP_CTERM"/>
    <property type="match status" value="1"/>
</dbReference>
<dbReference type="AlphaFoldDB" id="A0A0M4D8Z4"/>
<evidence type="ECO:0000259" key="2">
    <source>
        <dbReference type="Pfam" id="PF07589"/>
    </source>
</evidence>
<evidence type="ECO:0000313" key="3">
    <source>
        <dbReference type="EMBL" id="ALC16305.1"/>
    </source>
</evidence>
<dbReference type="STRING" id="1603606.DSOUD_1526"/>
<feature type="signal peptide" evidence="1">
    <location>
        <begin position="1"/>
        <end position="27"/>
    </location>
</feature>
<dbReference type="KEGG" id="des:DSOUD_1526"/>
<feature type="chain" id="PRO_5005791996" evidence="1">
    <location>
        <begin position="28"/>
        <end position="199"/>
    </location>
</feature>
<dbReference type="EMBL" id="CP010802">
    <property type="protein sequence ID" value="ALC16305.1"/>
    <property type="molecule type" value="Genomic_DNA"/>
</dbReference>
<keyword evidence="4" id="KW-1185">Reference proteome</keyword>
<gene>
    <name evidence="3" type="ORF">DSOUD_1526</name>
</gene>
<evidence type="ECO:0000256" key="1">
    <source>
        <dbReference type="SAM" id="SignalP"/>
    </source>
</evidence>
<protein>
    <submittedName>
        <fullName evidence="3">PEP-CTERM domain protein</fullName>
    </submittedName>
</protein>
<reference evidence="3 4" key="1">
    <citation type="submission" date="2015-07" db="EMBL/GenBank/DDBJ databases">
        <title>Isolation and Genomic Characterization of a Novel Halophilic Metal-Reducing Deltaproteobacterium from the Deep Subsurface.</title>
        <authorList>
            <person name="Badalamenti J.P."/>
            <person name="Summers Z.M."/>
            <person name="Gralnick J.A."/>
            <person name="Bond D.R."/>
        </authorList>
    </citation>
    <scope>NUCLEOTIDE SEQUENCE [LARGE SCALE GENOMIC DNA]</scope>
    <source>
        <strain evidence="3 4">WTL</strain>
    </source>
</reference>
<dbReference type="RefSeq" id="WP_157671794.1">
    <property type="nucleotide sequence ID" value="NZ_CP010802.1"/>
</dbReference>
<dbReference type="Proteomes" id="UP000057158">
    <property type="component" value="Chromosome"/>
</dbReference>
<dbReference type="InterPro" id="IPR013424">
    <property type="entry name" value="Ice-binding_C"/>
</dbReference>
<dbReference type="Pfam" id="PF07589">
    <property type="entry name" value="PEP-CTERM"/>
    <property type="match status" value="1"/>
</dbReference>
<evidence type="ECO:0000313" key="4">
    <source>
        <dbReference type="Proteomes" id="UP000057158"/>
    </source>
</evidence>
<proteinExistence type="predicted"/>
<feature type="domain" description="Ice-binding protein C-terminal" evidence="2">
    <location>
        <begin position="172"/>
        <end position="194"/>
    </location>
</feature>
<organism evidence="3 4">
    <name type="scientific">Desulfuromonas soudanensis</name>
    <dbReference type="NCBI Taxonomy" id="1603606"/>
    <lineage>
        <taxon>Bacteria</taxon>
        <taxon>Pseudomonadati</taxon>
        <taxon>Thermodesulfobacteriota</taxon>
        <taxon>Desulfuromonadia</taxon>
        <taxon>Desulfuromonadales</taxon>
        <taxon>Desulfuromonadaceae</taxon>
        <taxon>Desulfuromonas</taxon>
    </lineage>
</organism>
<name>A0A0M4D8Z4_9BACT</name>
<dbReference type="PATRIC" id="fig|1603606.3.peg.1661"/>
<accession>A0A0M4D8Z4</accession>